<dbReference type="OrthoDB" id="18475at2759"/>
<keyword evidence="2" id="KW-0472">Membrane</keyword>
<keyword evidence="2" id="KW-0812">Transmembrane</keyword>
<gene>
    <name evidence="3" type="ORF">DLAC_00931</name>
</gene>
<organism evidence="3 4">
    <name type="scientific">Tieghemostelium lacteum</name>
    <name type="common">Slime mold</name>
    <name type="synonym">Dictyostelium lacteum</name>
    <dbReference type="NCBI Taxonomy" id="361077"/>
    <lineage>
        <taxon>Eukaryota</taxon>
        <taxon>Amoebozoa</taxon>
        <taxon>Evosea</taxon>
        <taxon>Eumycetozoa</taxon>
        <taxon>Dictyostelia</taxon>
        <taxon>Dictyosteliales</taxon>
        <taxon>Raperosteliaceae</taxon>
        <taxon>Tieghemostelium</taxon>
    </lineage>
</organism>
<dbReference type="FunCoup" id="A0A152A7M2">
    <property type="interactions" value="738"/>
</dbReference>
<name>A0A152A7M2_TIELA</name>
<evidence type="ECO:0000256" key="2">
    <source>
        <dbReference type="SAM" id="Phobius"/>
    </source>
</evidence>
<keyword evidence="4" id="KW-1185">Reference proteome</keyword>
<evidence type="ECO:0000313" key="4">
    <source>
        <dbReference type="Proteomes" id="UP000076078"/>
    </source>
</evidence>
<dbReference type="Proteomes" id="UP000076078">
    <property type="component" value="Unassembled WGS sequence"/>
</dbReference>
<comment type="caution">
    <text evidence="3">The sequence shown here is derived from an EMBL/GenBank/DDBJ whole genome shotgun (WGS) entry which is preliminary data.</text>
</comment>
<protein>
    <submittedName>
        <fullName evidence="3">Uncharacterized protein</fullName>
    </submittedName>
</protein>
<reference evidence="3 4" key="1">
    <citation type="submission" date="2015-12" db="EMBL/GenBank/DDBJ databases">
        <title>Dictyostelia acquired genes for synthesis and detection of signals that induce cell-type specialization by lateral gene transfer from prokaryotes.</title>
        <authorList>
            <person name="Gloeckner G."/>
            <person name="Schaap P."/>
        </authorList>
    </citation>
    <scope>NUCLEOTIDE SEQUENCE [LARGE SCALE GENOMIC DNA]</scope>
    <source>
        <strain evidence="3 4">TK</strain>
    </source>
</reference>
<feature type="region of interest" description="Disordered" evidence="1">
    <location>
        <begin position="248"/>
        <end position="277"/>
    </location>
</feature>
<feature type="compositionally biased region" description="Low complexity" evidence="1">
    <location>
        <begin position="248"/>
        <end position="263"/>
    </location>
</feature>
<feature type="transmembrane region" description="Helical" evidence="2">
    <location>
        <begin position="94"/>
        <end position="117"/>
    </location>
</feature>
<evidence type="ECO:0000313" key="3">
    <source>
        <dbReference type="EMBL" id="KYR02131.1"/>
    </source>
</evidence>
<feature type="transmembrane region" description="Helical" evidence="2">
    <location>
        <begin position="57"/>
        <end position="82"/>
    </location>
</feature>
<proteinExistence type="predicted"/>
<accession>A0A152A7M2</accession>
<sequence length="277" mass="31871">MNISKFNYPLSSNGKVIIRSKRKGLVKREFQKDMPFELNNHLNADRYSRSIKQLNQVALFTLVGQLLSLAPTLLIGAVILGVGESRRTSSYTPIYWYIGIILLGLTGLFLLILMCTFRSKYQRNLILAVDRLNTSYTNEFGINWQIKIVEWRNRKGHHKKKVWCEVILPNNGNGESVGQNPPIVVVDYPYNYPTTPNTEYVPMTYYYSTQPNQPFNPNQPVNSQVIPMQPFSGQSHQLQPNYYNIPIDGQQQQQYQQPSTSDTSTDEQPKVSLNKQY</sequence>
<dbReference type="EMBL" id="LODT01000004">
    <property type="protein sequence ID" value="KYR02131.1"/>
    <property type="molecule type" value="Genomic_DNA"/>
</dbReference>
<dbReference type="OMA" id="AVQKCHT"/>
<dbReference type="AlphaFoldDB" id="A0A152A7M2"/>
<evidence type="ECO:0000256" key="1">
    <source>
        <dbReference type="SAM" id="MobiDB-lite"/>
    </source>
</evidence>
<keyword evidence="2" id="KW-1133">Transmembrane helix</keyword>
<dbReference type="InParanoid" id="A0A152A7M2"/>